<name>A0ABM9LR85_9MYCO</name>
<dbReference type="SUPFAM" id="SSF55920">
    <property type="entry name" value="Creatinase/aminopeptidase"/>
    <property type="match status" value="1"/>
</dbReference>
<dbReference type="InterPro" id="IPR000587">
    <property type="entry name" value="Creatinase_N"/>
</dbReference>
<dbReference type="InterPro" id="IPR000994">
    <property type="entry name" value="Pept_M24"/>
</dbReference>
<evidence type="ECO:0000313" key="3">
    <source>
        <dbReference type="EMBL" id="CAJ1503406.1"/>
    </source>
</evidence>
<protein>
    <submittedName>
        <fullName evidence="3">Xaa-Pro peptidase family protein</fullName>
    </submittedName>
</protein>
<dbReference type="SUPFAM" id="SSF53092">
    <property type="entry name" value="Creatinase/prolidase N-terminal domain"/>
    <property type="match status" value="1"/>
</dbReference>
<dbReference type="Gene3D" id="3.90.230.10">
    <property type="entry name" value="Creatinase/methionine aminopeptidase superfamily"/>
    <property type="match status" value="1"/>
</dbReference>
<feature type="domain" description="Peptidase M24" evidence="1">
    <location>
        <begin position="179"/>
        <end position="398"/>
    </location>
</feature>
<dbReference type="PANTHER" id="PTHR46112:SF2">
    <property type="entry name" value="XAA-PRO AMINOPEPTIDASE P-RELATED"/>
    <property type="match status" value="1"/>
</dbReference>
<gene>
    <name evidence="3" type="ORF">MU0083_003177</name>
</gene>
<dbReference type="Pfam" id="PF01321">
    <property type="entry name" value="Creatinase_N"/>
    <property type="match status" value="1"/>
</dbReference>
<dbReference type="InterPro" id="IPR029149">
    <property type="entry name" value="Creatin/AminoP/Spt16_N"/>
</dbReference>
<feature type="domain" description="Creatinase N-terminal" evidence="2">
    <location>
        <begin position="33"/>
        <end position="166"/>
    </location>
</feature>
<evidence type="ECO:0000313" key="4">
    <source>
        <dbReference type="Proteomes" id="UP001190336"/>
    </source>
</evidence>
<dbReference type="CDD" id="cd01066">
    <property type="entry name" value="APP_MetAP"/>
    <property type="match status" value="1"/>
</dbReference>
<reference evidence="3 4" key="1">
    <citation type="submission" date="2023-08" db="EMBL/GenBank/DDBJ databases">
        <authorList>
            <person name="Folkvardsen B D."/>
            <person name="Norman A."/>
        </authorList>
    </citation>
    <scope>NUCLEOTIDE SEQUENCE [LARGE SCALE GENOMIC DNA]</scope>
    <source>
        <strain evidence="3 4">Mu0083</strain>
    </source>
</reference>
<dbReference type="Gene3D" id="3.40.350.10">
    <property type="entry name" value="Creatinase/prolidase N-terminal domain"/>
    <property type="match status" value="1"/>
</dbReference>
<dbReference type="EMBL" id="OY726394">
    <property type="protein sequence ID" value="CAJ1503406.1"/>
    <property type="molecule type" value="Genomic_DNA"/>
</dbReference>
<keyword evidence="4" id="KW-1185">Reference proteome</keyword>
<dbReference type="Proteomes" id="UP001190336">
    <property type="component" value="Chromosome"/>
</dbReference>
<organism evidence="3 4">
    <name type="scientific">[Mycobacterium] kokjensenii</name>
    <dbReference type="NCBI Taxonomy" id="3064287"/>
    <lineage>
        <taxon>Bacteria</taxon>
        <taxon>Bacillati</taxon>
        <taxon>Actinomycetota</taxon>
        <taxon>Actinomycetes</taxon>
        <taxon>Mycobacteriales</taxon>
        <taxon>Mycobacteriaceae</taxon>
        <taxon>Mycolicibacter</taxon>
    </lineage>
</organism>
<accession>A0ABM9LR85</accession>
<sequence length="414" mass="44007">MVAAAATLPAAAGGIEIAGVPDRARLRRETGTRLRAAMTERGIDALVLLGNDAVGYATGTSRRLGDAGLSHVERPVAVVLADDPDPHLFLPFHRGGSGDPELPADHLHGPVYLEFDEGVELFAAAVAELIPAGAVVGVDEFTGAMRRAQRRIFPTRRPIDAAQVVADAKLVKTADELALIRAACRITESAMSAAQQALAPGVRQLDLSARFLRRAFESGADAAMFEPIWQVMPASRAAGVWTTHGQIAQPLLATGRELAVGDVVWSQVSISSGGYCAELGRTWTVGTEPAPRQRAQYRRWREILTAILEVTRAGVTAADLARVATAANGGVRPWSPDGCLGHGIGVTDAETPKIGTDLGAEFDGNFFLEPGMVLVLEPMVWEDGTGGYRGEEVVVITEDGYLTLTDYPFAPYEH</sequence>
<evidence type="ECO:0000259" key="1">
    <source>
        <dbReference type="Pfam" id="PF00557"/>
    </source>
</evidence>
<dbReference type="PANTHER" id="PTHR46112">
    <property type="entry name" value="AMINOPEPTIDASE"/>
    <property type="match status" value="1"/>
</dbReference>
<dbReference type="InterPro" id="IPR050659">
    <property type="entry name" value="Peptidase_M24B"/>
</dbReference>
<dbReference type="InterPro" id="IPR036005">
    <property type="entry name" value="Creatinase/aminopeptidase-like"/>
</dbReference>
<dbReference type="Pfam" id="PF00557">
    <property type="entry name" value="Peptidase_M24"/>
    <property type="match status" value="1"/>
</dbReference>
<evidence type="ECO:0000259" key="2">
    <source>
        <dbReference type="Pfam" id="PF01321"/>
    </source>
</evidence>
<proteinExistence type="predicted"/>
<dbReference type="RefSeq" id="WP_308473884.1">
    <property type="nucleotide sequence ID" value="NZ_OY726394.1"/>
</dbReference>